<accession>A0A0V0QXV9</accession>
<evidence type="ECO:0000313" key="4">
    <source>
        <dbReference type="Proteomes" id="UP000054937"/>
    </source>
</evidence>
<feature type="compositionally biased region" description="Basic residues" evidence="2">
    <location>
        <begin position="198"/>
        <end position="208"/>
    </location>
</feature>
<dbReference type="OMA" id="HVHQVQN"/>
<feature type="region of interest" description="Disordered" evidence="2">
    <location>
        <begin position="193"/>
        <end position="333"/>
    </location>
</feature>
<reference evidence="3 4" key="1">
    <citation type="journal article" date="2015" name="Sci. Rep.">
        <title>Genome of the facultative scuticociliatosis pathogen Pseudocohnilembus persalinus provides insight into its virulence through horizontal gene transfer.</title>
        <authorList>
            <person name="Xiong J."/>
            <person name="Wang G."/>
            <person name="Cheng J."/>
            <person name="Tian M."/>
            <person name="Pan X."/>
            <person name="Warren A."/>
            <person name="Jiang C."/>
            <person name="Yuan D."/>
            <person name="Miao W."/>
        </authorList>
    </citation>
    <scope>NUCLEOTIDE SEQUENCE [LARGE SCALE GENOMIC DNA]</scope>
    <source>
        <strain evidence="3">36N120E</strain>
    </source>
</reference>
<sequence>MVSIWNKITVLNPVQEQHILSGYKNHKLQLQEIQKGRKPKIDNRLPFEKTQKSQFKSYSKPQRERDLHIVNENEALKNKIKQIHSRPGEYNKKQIDRKTLNVAKSLNGVYRVMEKKKVYEENLALANRMKHTSATVDFSQIQRDYEKQQRYAKNITNSSRRIYNCFLYQMNKNPSQNNSIVLQSSIIKNNQLNISPAKKTKKKVKGSKSSKNLYMEDKQQELTPKQNLTQQQDEDQNKEKEQNLANQQQNNQQQQLQDETQKSQQQSQQEIQQQDKNLNQSQNQSLNKLSDTQNKQEDKSQTQMQQNEQKNEQESKQQQNQQQQLQQEQTNTK</sequence>
<keyword evidence="4" id="KW-1185">Reference proteome</keyword>
<dbReference type="Proteomes" id="UP000054937">
    <property type="component" value="Unassembled WGS sequence"/>
</dbReference>
<comment type="similarity">
    <text evidence="1">Belongs to the CFAP97 family.</text>
</comment>
<feature type="compositionally biased region" description="Low complexity" evidence="2">
    <location>
        <begin position="243"/>
        <end position="291"/>
    </location>
</feature>
<dbReference type="InParanoid" id="A0A0V0QXV9"/>
<dbReference type="EMBL" id="LDAU01000088">
    <property type="protein sequence ID" value="KRX07083.1"/>
    <property type="molecule type" value="Genomic_DNA"/>
</dbReference>
<dbReference type="OrthoDB" id="308210at2759"/>
<organism evidence="3 4">
    <name type="scientific">Pseudocohnilembus persalinus</name>
    <name type="common">Ciliate</name>
    <dbReference type="NCBI Taxonomy" id="266149"/>
    <lineage>
        <taxon>Eukaryota</taxon>
        <taxon>Sar</taxon>
        <taxon>Alveolata</taxon>
        <taxon>Ciliophora</taxon>
        <taxon>Intramacronucleata</taxon>
        <taxon>Oligohymenophorea</taxon>
        <taxon>Scuticociliatia</taxon>
        <taxon>Philasterida</taxon>
        <taxon>Pseudocohnilembidae</taxon>
        <taxon>Pseudocohnilembus</taxon>
    </lineage>
</organism>
<protein>
    <submittedName>
        <fullName evidence="3">Uncharacterized protein</fullName>
    </submittedName>
</protein>
<proteinExistence type="inferred from homology"/>
<evidence type="ECO:0000313" key="3">
    <source>
        <dbReference type="EMBL" id="KRX07083.1"/>
    </source>
</evidence>
<dbReference type="Pfam" id="PF13879">
    <property type="entry name" value="Hmw_CFAP97"/>
    <property type="match status" value="1"/>
</dbReference>
<comment type="caution">
    <text evidence="3">The sequence shown here is derived from an EMBL/GenBank/DDBJ whole genome shotgun (WGS) entry which is preliminary data.</text>
</comment>
<evidence type="ECO:0000256" key="1">
    <source>
        <dbReference type="ARBA" id="ARBA00008315"/>
    </source>
</evidence>
<dbReference type="InterPro" id="IPR029488">
    <property type="entry name" value="Hmw/CFAP97"/>
</dbReference>
<feature type="compositionally biased region" description="Low complexity" evidence="2">
    <location>
        <begin position="316"/>
        <end position="333"/>
    </location>
</feature>
<evidence type="ECO:0000256" key="2">
    <source>
        <dbReference type="SAM" id="MobiDB-lite"/>
    </source>
</evidence>
<gene>
    <name evidence="3" type="ORF">PPERSA_05247</name>
</gene>
<name>A0A0V0QXV9_PSEPJ</name>
<dbReference type="AlphaFoldDB" id="A0A0V0QXV9"/>